<name>A0ABR2MYK7_9ASPA</name>
<evidence type="ECO:0000313" key="2">
    <source>
        <dbReference type="Proteomes" id="UP001412067"/>
    </source>
</evidence>
<dbReference type="PANTHER" id="PTHR36324:SF1">
    <property type="entry name" value="OS09G0460100 PROTEIN"/>
    <property type="match status" value="1"/>
</dbReference>
<sequence>MASCFPHPRHHPKLLSFFKPRFHVSFSHRGRGAANSSDLSNRHKLPCLRKSDPQVCHWEMMKARNPTAPWKELRRVIPVCPKPGTADTDGEYMEKIEEEHEGDDESEEDFFSARSRFSVCSTGGGGEEVWWEERCGLWGRTAVGLSEEWFRECDGWPFGLWRRRRRKVVLPPPPPPKSPSDSWSWHKSNLRNGKVWPVCAATVNNIV</sequence>
<dbReference type="PANTHER" id="PTHR36324">
    <property type="entry name" value="OS09G0460100 PROTEIN"/>
    <property type="match status" value="1"/>
</dbReference>
<comment type="caution">
    <text evidence="1">The sequence shown here is derived from an EMBL/GenBank/DDBJ whole genome shotgun (WGS) entry which is preliminary data.</text>
</comment>
<gene>
    <name evidence="1" type="ORF">KSP40_PGU004795</name>
</gene>
<reference evidence="1 2" key="1">
    <citation type="journal article" date="2022" name="Nat. Plants">
        <title>Genomes of leafy and leafless Platanthera orchids illuminate the evolution of mycoheterotrophy.</title>
        <authorList>
            <person name="Li M.H."/>
            <person name="Liu K.W."/>
            <person name="Li Z."/>
            <person name="Lu H.C."/>
            <person name="Ye Q.L."/>
            <person name="Zhang D."/>
            <person name="Wang J.Y."/>
            <person name="Li Y.F."/>
            <person name="Zhong Z.M."/>
            <person name="Liu X."/>
            <person name="Yu X."/>
            <person name="Liu D.K."/>
            <person name="Tu X.D."/>
            <person name="Liu B."/>
            <person name="Hao Y."/>
            <person name="Liao X.Y."/>
            <person name="Jiang Y.T."/>
            <person name="Sun W.H."/>
            <person name="Chen J."/>
            <person name="Chen Y.Q."/>
            <person name="Ai Y."/>
            <person name="Zhai J.W."/>
            <person name="Wu S.S."/>
            <person name="Zhou Z."/>
            <person name="Hsiao Y.Y."/>
            <person name="Wu W.L."/>
            <person name="Chen Y.Y."/>
            <person name="Lin Y.F."/>
            <person name="Hsu J.L."/>
            <person name="Li C.Y."/>
            <person name="Wang Z.W."/>
            <person name="Zhao X."/>
            <person name="Zhong W.Y."/>
            <person name="Ma X.K."/>
            <person name="Ma L."/>
            <person name="Huang J."/>
            <person name="Chen G.Z."/>
            <person name="Huang M.Z."/>
            <person name="Huang L."/>
            <person name="Peng D.H."/>
            <person name="Luo Y.B."/>
            <person name="Zou S.Q."/>
            <person name="Chen S.P."/>
            <person name="Lan S."/>
            <person name="Tsai W.C."/>
            <person name="Van de Peer Y."/>
            <person name="Liu Z.J."/>
        </authorList>
    </citation>
    <scope>NUCLEOTIDE SEQUENCE [LARGE SCALE GENOMIC DNA]</scope>
    <source>
        <strain evidence="1">Lor288</strain>
    </source>
</reference>
<accession>A0ABR2MYK7</accession>
<keyword evidence="2" id="KW-1185">Reference proteome</keyword>
<proteinExistence type="predicted"/>
<dbReference type="Proteomes" id="UP001412067">
    <property type="component" value="Unassembled WGS sequence"/>
</dbReference>
<protein>
    <submittedName>
        <fullName evidence="1">Uncharacterized protein</fullName>
    </submittedName>
</protein>
<dbReference type="EMBL" id="JBBWWR010000003">
    <property type="protein sequence ID" value="KAK8969011.1"/>
    <property type="molecule type" value="Genomic_DNA"/>
</dbReference>
<evidence type="ECO:0000313" key="1">
    <source>
        <dbReference type="EMBL" id="KAK8969011.1"/>
    </source>
</evidence>
<organism evidence="1 2">
    <name type="scientific">Platanthera guangdongensis</name>
    <dbReference type="NCBI Taxonomy" id="2320717"/>
    <lineage>
        <taxon>Eukaryota</taxon>
        <taxon>Viridiplantae</taxon>
        <taxon>Streptophyta</taxon>
        <taxon>Embryophyta</taxon>
        <taxon>Tracheophyta</taxon>
        <taxon>Spermatophyta</taxon>
        <taxon>Magnoliopsida</taxon>
        <taxon>Liliopsida</taxon>
        <taxon>Asparagales</taxon>
        <taxon>Orchidaceae</taxon>
        <taxon>Orchidoideae</taxon>
        <taxon>Orchideae</taxon>
        <taxon>Orchidinae</taxon>
        <taxon>Platanthera</taxon>
    </lineage>
</organism>